<sequence>MEEEYKEFLSDLKEVKTALKYLGMSYYKRRIPKRLRKLRGSWKTLKDKSKSQRSKKLSEVIETLDQYLKVVFDEEKSSGERIRTIEKIRDERFDIDIKSETRKAEEKRAEIKRLRGILGGDFETELNDLEIVYGESALCTAFLLRRMLEKALYFSFVRNGKLDRIESGQSGKKFIGLKKMIGKAQSEVAKDGSPFLNNKTAGNLMRIKFLGDYAAHNFLSEVKMDDIDRNFTYLCKALEELSRCFKQLTLPT</sequence>
<dbReference type="EMBL" id="LHXW01000014">
    <property type="protein sequence ID" value="KXB00067.1"/>
    <property type="molecule type" value="Genomic_DNA"/>
</dbReference>
<protein>
    <recommendedName>
        <fullName evidence="3">DUF4145 domain-containing protein</fullName>
    </recommendedName>
</protein>
<name>A0A133V0U5_9EURY</name>
<evidence type="ECO:0008006" key="3">
    <source>
        <dbReference type="Google" id="ProtNLM"/>
    </source>
</evidence>
<evidence type="ECO:0000313" key="2">
    <source>
        <dbReference type="Proteomes" id="UP000070520"/>
    </source>
</evidence>
<reference evidence="1 2" key="1">
    <citation type="journal article" date="2016" name="Sci. Rep.">
        <title>Metabolic traits of an uncultured archaeal lineage -MSBL1- from brine pools of the Red Sea.</title>
        <authorList>
            <person name="Mwirichia R."/>
            <person name="Alam I."/>
            <person name="Rashid M."/>
            <person name="Vinu M."/>
            <person name="Ba-Alawi W."/>
            <person name="Anthony Kamau A."/>
            <person name="Kamanda Ngugi D."/>
            <person name="Goker M."/>
            <person name="Klenk H.P."/>
            <person name="Bajic V."/>
            <person name="Stingl U."/>
        </authorList>
    </citation>
    <scope>NUCLEOTIDE SEQUENCE [LARGE SCALE GENOMIC DNA]</scope>
    <source>
        <strain evidence="1">SCGC-AAA261C02</strain>
    </source>
</reference>
<gene>
    <name evidence="1" type="ORF">AKJ42_01735</name>
</gene>
<dbReference type="Proteomes" id="UP000070520">
    <property type="component" value="Unassembled WGS sequence"/>
</dbReference>
<organism evidence="1 2">
    <name type="scientific">candidate division MSBL1 archaeon SCGC-AAA261C02</name>
    <dbReference type="NCBI Taxonomy" id="1698272"/>
    <lineage>
        <taxon>Archaea</taxon>
        <taxon>Methanobacteriati</taxon>
        <taxon>Methanobacteriota</taxon>
        <taxon>candidate division MSBL1</taxon>
    </lineage>
</organism>
<accession>A0A133V0U5</accession>
<keyword evidence="2" id="KW-1185">Reference proteome</keyword>
<evidence type="ECO:0000313" key="1">
    <source>
        <dbReference type="EMBL" id="KXB00067.1"/>
    </source>
</evidence>
<comment type="caution">
    <text evidence="1">The sequence shown here is derived from an EMBL/GenBank/DDBJ whole genome shotgun (WGS) entry which is preliminary data.</text>
</comment>
<dbReference type="AlphaFoldDB" id="A0A133V0U5"/>
<proteinExistence type="predicted"/>